<proteinExistence type="predicted"/>
<reference evidence="2" key="1">
    <citation type="submission" date="2018-05" db="EMBL/GenBank/DDBJ databases">
        <authorList>
            <person name="Lanie J.A."/>
            <person name="Ng W.-L."/>
            <person name="Kazmierczak K.M."/>
            <person name="Andrzejewski T.M."/>
            <person name="Davidsen T.M."/>
            <person name="Wayne K.J."/>
            <person name="Tettelin H."/>
            <person name="Glass J.I."/>
            <person name="Rusch D."/>
            <person name="Podicherti R."/>
            <person name="Tsui H.-C.T."/>
            <person name="Winkler M.E."/>
        </authorList>
    </citation>
    <scope>NUCLEOTIDE SEQUENCE</scope>
</reference>
<accession>A0A382X677</accession>
<evidence type="ECO:0000256" key="1">
    <source>
        <dbReference type="SAM" id="Phobius"/>
    </source>
</evidence>
<dbReference type="AlphaFoldDB" id="A0A382X677"/>
<feature type="transmembrane region" description="Helical" evidence="1">
    <location>
        <begin position="21"/>
        <end position="41"/>
    </location>
</feature>
<name>A0A382X677_9ZZZZ</name>
<evidence type="ECO:0000313" key="2">
    <source>
        <dbReference type="EMBL" id="SVD66380.1"/>
    </source>
</evidence>
<keyword evidence="1" id="KW-0812">Transmembrane</keyword>
<dbReference type="EMBL" id="UINC01165148">
    <property type="protein sequence ID" value="SVD66380.1"/>
    <property type="molecule type" value="Genomic_DNA"/>
</dbReference>
<protein>
    <submittedName>
        <fullName evidence="2">Uncharacterized protein</fullName>
    </submittedName>
</protein>
<gene>
    <name evidence="2" type="ORF">METZ01_LOCUS419234</name>
</gene>
<organism evidence="2">
    <name type="scientific">marine metagenome</name>
    <dbReference type="NCBI Taxonomy" id="408172"/>
    <lineage>
        <taxon>unclassified sequences</taxon>
        <taxon>metagenomes</taxon>
        <taxon>ecological metagenomes</taxon>
    </lineage>
</organism>
<keyword evidence="1" id="KW-1133">Transmembrane helix</keyword>
<keyword evidence="1" id="KW-0472">Membrane</keyword>
<sequence length="63" mass="7416">FTNKTESQTLEGVRVFTFEDYQIAFLPLLLWLMLSVFVLFLSRESFCRQQIYDKTTSPLSTQS</sequence>
<feature type="non-terminal residue" evidence="2">
    <location>
        <position position="1"/>
    </location>
</feature>